<evidence type="ECO:0000256" key="2">
    <source>
        <dbReference type="SAM" id="Phobius"/>
    </source>
</evidence>
<feature type="compositionally biased region" description="Acidic residues" evidence="1">
    <location>
        <begin position="382"/>
        <end position="405"/>
    </location>
</feature>
<dbReference type="Gene3D" id="2.20.28.160">
    <property type="match status" value="1"/>
</dbReference>
<reference evidence="4" key="1">
    <citation type="submission" date="2011-02" db="EMBL/GenBank/DDBJ databases">
        <title>The complete genome of Planctomyces brasiliensis DSM 5305.</title>
        <authorList>
            <person name="Lucas S."/>
            <person name="Copeland A."/>
            <person name="Lapidus A."/>
            <person name="Bruce D."/>
            <person name="Goodwin L."/>
            <person name="Pitluck S."/>
            <person name="Kyrpides N."/>
            <person name="Mavromatis K."/>
            <person name="Pagani I."/>
            <person name="Ivanova N."/>
            <person name="Ovchinnikova G."/>
            <person name="Lu M."/>
            <person name="Detter J.C."/>
            <person name="Han C."/>
            <person name="Land M."/>
            <person name="Hauser L."/>
            <person name="Markowitz V."/>
            <person name="Cheng J.-F."/>
            <person name="Hugenholtz P."/>
            <person name="Woyke T."/>
            <person name="Wu D."/>
            <person name="Tindall B."/>
            <person name="Pomrenke H.G."/>
            <person name="Brambilla E."/>
            <person name="Klenk H.-P."/>
            <person name="Eisen J.A."/>
        </authorList>
    </citation>
    <scope>NUCLEOTIDE SEQUENCE [LARGE SCALE GENOMIC DNA]</scope>
    <source>
        <strain evidence="4">ATCC 49424 / DSM 5305 / JCM 21570 / NBRC 103401 / IFAM 1448</strain>
    </source>
</reference>
<dbReference type="Proteomes" id="UP000006860">
    <property type="component" value="Chromosome"/>
</dbReference>
<gene>
    <name evidence="3" type="ordered locus">Plabr_0660</name>
</gene>
<feature type="compositionally biased region" description="Low complexity" evidence="1">
    <location>
        <begin position="427"/>
        <end position="440"/>
    </location>
</feature>
<sequence length="461" mass="50315">MIQFECPHCAAVLRVPDSAMGQRGTCPKCKQALLVPSLEELTAQQEQSETASTPVTSDSTVGQAPASSGPDSWLASNPPEGTAPLPSSDQTVGDLLSALHSPAAQRREDDPLISATRRSKARNQSSLLTAIVFLAIAVGLGIGAYVWLQPKMQGDLTAEQVSPDALKTKTLSPKTLGHGDAYRQFLKTHVDDRININSQLLRTSLEPTEAGLLVNVSPAGGCDLYRVNVLQNKALQQYHLDHYGELEKQRLAQIQDAAGEFFEQIAEAEDVLRGNPANLLQYRDRLILPAGVDALGFRLAAFVESTMYPCIWQDKDDRLYFAVPKGTKRFEIREREVYGQPRQFPANLKFVATADSVSEKTANEYDYNHMWGGEKGEKPASESEEGEAPAESSTEEQMTDDPDAEASEKMKPADGEAEPMKSDGMKNMDSMNMNSMTKSSAEGLMNKMNASSGMSEMMSDE</sequence>
<dbReference type="AlphaFoldDB" id="F0SFZ8"/>
<feature type="region of interest" description="Disordered" evidence="1">
    <location>
        <begin position="42"/>
        <end position="92"/>
    </location>
</feature>
<keyword evidence="2" id="KW-1133">Transmembrane helix</keyword>
<keyword evidence="2" id="KW-0812">Transmembrane</keyword>
<feature type="region of interest" description="Disordered" evidence="1">
    <location>
        <begin position="100"/>
        <end position="119"/>
    </location>
</feature>
<keyword evidence="2" id="KW-0472">Membrane</keyword>
<dbReference type="EMBL" id="CP002546">
    <property type="protein sequence ID" value="ADY58287.1"/>
    <property type="molecule type" value="Genomic_DNA"/>
</dbReference>
<dbReference type="OrthoDB" id="209478at2"/>
<feature type="compositionally biased region" description="Basic and acidic residues" evidence="1">
    <location>
        <begin position="406"/>
        <end position="426"/>
    </location>
</feature>
<protein>
    <submittedName>
        <fullName evidence="3">MJ0042 family finger-like protein</fullName>
    </submittedName>
</protein>
<feature type="compositionally biased region" description="Basic and acidic residues" evidence="1">
    <location>
        <begin position="368"/>
        <end position="381"/>
    </location>
</feature>
<feature type="transmembrane region" description="Helical" evidence="2">
    <location>
        <begin position="127"/>
        <end position="148"/>
    </location>
</feature>
<accession>F0SFZ8</accession>
<organism evidence="3 4">
    <name type="scientific">Rubinisphaera brasiliensis (strain ATCC 49424 / DSM 5305 / JCM 21570 / IAM 15109 / NBRC 103401 / IFAM 1448)</name>
    <name type="common">Planctomyces brasiliensis</name>
    <dbReference type="NCBI Taxonomy" id="756272"/>
    <lineage>
        <taxon>Bacteria</taxon>
        <taxon>Pseudomonadati</taxon>
        <taxon>Planctomycetota</taxon>
        <taxon>Planctomycetia</taxon>
        <taxon>Planctomycetales</taxon>
        <taxon>Planctomycetaceae</taxon>
        <taxon>Rubinisphaera</taxon>
    </lineage>
</organism>
<dbReference type="STRING" id="756272.Plabr_0660"/>
<evidence type="ECO:0000313" key="4">
    <source>
        <dbReference type="Proteomes" id="UP000006860"/>
    </source>
</evidence>
<feature type="compositionally biased region" description="Polar residues" evidence="1">
    <location>
        <begin position="42"/>
        <end position="70"/>
    </location>
</feature>
<dbReference type="RefSeq" id="WP_013627030.1">
    <property type="nucleotide sequence ID" value="NC_015174.1"/>
</dbReference>
<evidence type="ECO:0000256" key="1">
    <source>
        <dbReference type="SAM" id="MobiDB-lite"/>
    </source>
</evidence>
<name>F0SFZ8_RUBBR</name>
<evidence type="ECO:0000313" key="3">
    <source>
        <dbReference type="EMBL" id="ADY58287.1"/>
    </source>
</evidence>
<proteinExistence type="predicted"/>
<keyword evidence="4" id="KW-1185">Reference proteome</keyword>
<feature type="region of interest" description="Disordered" evidence="1">
    <location>
        <begin position="368"/>
        <end position="461"/>
    </location>
</feature>
<dbReference type="HOGENOM" id="CLU_592974_0_0_0"/>
<dbReference type="KEGG" id="pbs:Plabr_0660"/>